<name>A0A9X2HPP0_9SPHN</name>
<accession>A0A9X2HPP0</accession>
<protein>
    <submittedName>
        <fullName evidence="3">Relaxase domain-containing protein</fullName>
    </submittedName>
</protein>
<dbReference type="Pfam" id="PF08751">
    <property type="entry name" value="TrwC"/>
    <property type="match status" value="1"/>
</dbReference>
<dbReference type="InterPro" id="IPR014862">
    <property type="entry name" value="TrwC"/>
</dbReference>
<dbReference type="AlphaFoldDB" id="A0A9X2HPP0"/>
<dbReference type="Proteomes" id="UP001139451">
    <property type="component" value="Unassembled WGS sequence"/>
</dbReference>
<feature type="compositionally biased region" description="Basic and acidic residues" evidence="1">
    <location>
        <begin position="965"/>
        <end position="980"/>
    </location>
</feature>
<feature type="domain" description="TrwC relaxase" evidence="2">
    <location>
        <begin position="12"/>
        <end position="281"/>
    </location>
</feature>
<dbReference type="InterPro" id="IPR027417">
    <property type="entry name" value="P-loop_NTPase"/>
</dbReference>
<evidence type="ECO:0000313" key="3">
    <source>
        <dbReference type="EMBL" id="MCP3733139.1"/>
    </source>
</evidence>
<dbReference type="InterPro" id="IPR014059">
    <property type="entry name" value="TraI/TrwC_relax"/>
</dbReference>
<proteinExistence type="predicted"/>
<evidence type="ECO:0000313" key="4">
    <source>
        <dbReference type="Proteomes" id="UP001139451"/>
    </source>
</evidence>
<dbReference type="CDD" id="cd18809">
    <property type="entry name" value="SF1_C_RecD"/>
    <property type="match status" value="1"/>
</dbReference>
<dbReference type="NCBIfam" id="NF041492">
    <property type="entry name" value="MobF"/>
    <property type="match status" value="1"/>
</dbReference>
<organism evidence="3 4">
    <name type="scientific">Sphingomonas tagetis</name>
    <dbReference type="NCBI Taxonomy" id="2949092"/>
    <lineage>
        <taxon>Bacteria</taxon>
        <taxon>Pseudomonadati</taxon>
        <taxon>Pseudomonadota</taxon>
        <taxon>Alphaproteobacteria</taxon>
        <taxon>Sphingomonadales</taxon>
        <taxon>Sphingomonadaceae</taxon>
        <taxon>Sphingomonas</taxon>
    </lineage>
</organism>
<reference evidence="3" key="1">
    <citation type="submission" date="2022-05" db="EMBL/GenBank/DDBJ databases">
        <title>Sphingomonas sp. strain MG17 Genome sequencing and assembly.</title>
        <authorList>
            <person name="Kim I."/>
        </authorList>
    </citation>
    <scope>NUCLEOTIDE SEQUENCE</scope>
    <source>
        <strain evidence="3">MG17</strain>
    </source>
</reference>
<gene>
    <name evidence="3" type="ORF">M9978_22295</name>
</gene>
<keyword evidence="4" id="KW-1185">Reference proteome</keyword>
<comment type="caution">
    <text evidence="3">The sequence shown here is derived from an EMBL/GenBank/DDBJ whole genome shotgun (WGS) entry which is preliminary data.</text>
</comment>
<dbReference type="NCBIfam" id="TIGR02686">
    <property type="entry name" value="relax_trwC"/>
    <property type="match status" value="1"/>
</dbReference>
<dbReference type="Pfam" id="PF13604">
    <property type="entry name" value="AAA_30"/>
    <property type="match status" value="1"/>
</dbReference>
<dbReference type="Gene3D" id="3.40.50.300">
    <property type="entry name" value="P-loop containing nucleotide triphosphate hydrolases"/>
    <property type="match status" value="2"/>
</dbReference>
<sequence>MIHPRRLKGTAANIARYYSVGDYYSKSEGEHSEWGGRFAADLGLSGTVDPAMLRELLSGRVDGQQLGRHRGEGVIEHHPGWDFAVNAPKSVSIMALVSGDERIAAAHEKAVGTALAYLEEHALLRHRRDGEIVHEVTGRLLFARFTEHASRELDPHLHTHVVVLNMTNREPDAPIASLETRAMFAEQMAAGQVYRNELGFALREIGYALESDPRTGLFEIKGVPRDLIAAMSQRAEQIEAHAAEHGLAGQAARRISFYETRGAKEKAGLDELRGRWAARAAMHQRSLDSVRDLADHGERAHEPTPAVSARAMLFGLRQAEGKEAVNNLGRMLRLGLASHLGEVRLSDIRPHADVHTERQKLLETRERTGDEVHTRGRTSRRTARLELALSDHLALALNEATPLASIERLREASVAGGLTPAQDAALIRLGTLPDRVTGLHGVGGAGKSTLVRTLRAASGAENDFIAIAPTSSAAANLGRSADIESWTVASLLAGGGHGLGANHVLVLDEAGQLGNRQAIRLLEISRMTGARLIMLGDNKQTGAIEQGKPFWLMQKLGLSKADLTESVRQETRAMKAAVTQARAGHYAASLDNLDRVVSGENADGLAKGLVREWTRLKPASRSGTNILVLENATRLIVNAEVRKALKLEGAVVLDDTRLEILSPAGMSEQEKRIARFYSSGQVVLFARDDSRIGVSRGAEYRVLSLGRDADGRHHVKLVDEQGHMLHWDPRLSSAARVNVFNSEQRDLAQGDRIQWRLVNRDLGLRNAERGTVERIDGSLATVRWDSDGRQQDVDLSRHKSWDHGYCETVYSAQSKTYDRVYVLAPVNSPLVTGQNYYTGITRARFGVKLWTEDPDRLVDKLERRSGEKSSALEGLGRLERDNLASRAERHGDRLDVLRREQCDERKAREQRLAKRRLERSHASGGFAAVLAGRVASGVDAMDRWLASLLERVPDEQIDRAVNQGGHDRDHSEGRGYDRGR</sequence>
<dbReference type="SUPFAM" id="SSF52540">
    <property type="entry name" value="P-loop containing nucleoside triphosphate hydrolases"/>
    <property type="match status" value="2"/>
</dbReference>
<evidence type="ECO:0000256" key="1">
    <source>
        <dbReference type="SAM" id="MobiDB-lite"/>
    </source>
</evidence>
<evidence type="ECO:0000259" key="2">
    <source>
        <dbReference type="Pfam" id="PF08751"/>
    </source>
</evidence>
<dbReference type="RefSeq" id="WP_254297268.1">
    <property type="nucleotide sequence ID" value="NZ_JAMLDX010000033.1"/>
</dbReference>
<dbReference type="SUPFAM" id="SSF55464">
    <property type="entry name" value="Origin of replication-binding domain, RBD-like"/>
    <property type="match status" value="1"/>
</dbReference>
<feature type="region of interest" description="Disordered" evidence="1">
    <location>
        <begin position="957"/>
        <end position="980"/>
    </location>
</feature>
<dbReference type="Gene3D" id="2.30.30.940">
    <property type="match status" value="1"/>
</dbReference>
<dbReference type="EMBL" id="JAMLDX010000033">
    <property type="protein sequence ID" value="MCP3733139.1"/>
    <property type="molecule type" value="Genomic_DNA"/>
</dbReference>